<keyword evidence="1" id="KW-0812">Transmembrane</keyword>
<evidence type="ECO:0008006" key="4">
    <source>
        <dbReference type="Google" id="ProtNLM"/>
    </source>
</evidence>
<reference evidence="2 3" key="1">
    <citation type="journal article" date="2013" name="BMC Microbiol.">
        <title>Identification of the type II cytochrome c maturation pathway in anammox bacteria by comparative genomics.</title>
        <authorList>
            <person name="Ferousi C."/>
            <person name="Speth D.R."/>
            <person name="Reimann J."/>
            <person name="Op den Camp H.J."/>
            <person name="Allen J.W."/>
            <person name="Keltjens J.T."/>
            <person name="Jetten M.S."/>
        </authorList>
    </citation>
    <scope>NUCLEOTIDE SEQUENCE [LARGE SCALE GENOMIC DNA]</scope>
    <source>
        <strain evidence="2">RU1</strain>
    </source>
</reference>
<proteinExistence type="predicted"/>
<dbReference type="Proteomes" id="UP000034954">
    <property type="component" value="Unassembled WGS sequence"/>
</dbReference>
<comment type="caution">
    <text evidence="2">The sequence shown here is derived from an EMBL/GenBank/DDBJ whole genome shotgun (WGS) entry which is preliminary data.</text>
</comment>
<dbReference type="Pfam" id="PF11146">
    <property type="entry name" value="DUF2905"/>
    <property type="match status" value="1"/>
</dbReference>
<dbReference type="PATRIC" id="fig|380242.3.peg.3347"/>
<organism evidence="2 3">
    <name type="scientific">Candidatus Brocadia fulgida</name>
    <dbReference type="NCBI Taxonomy" id="380242"/>
    <lineage>
        <taxon>Bacteria</taxon>
        <taxon>Pseudomonadati</taxon>
        <taxon>Planctomycetota</taxon>
        <taxon>Candidatus Brocadiia</taxon>
        <taxon>Candidatus Brocadiales</taxon>
        <taxon>Candidatus Brocadiaceae</taxon>
        <taxon>Candidatus Brocadia</taxon>
    </lineage>
</organism>
<name>A0A0M2UVQ2_9BACT</name>
<dbReference type="AlphaFoldDB" id="A0A0M2UVQ2"/>
<evidence type="ECO:0000313" key="2">
    <source>
        <dbReference type="EMBL" id="KKO18589.1"/>
    </source>
</evidence>
<sequence length="74" mass="8167">MAELGAFGKILIGLGIILIIIGGLFVAGDKIPFLGRLPGDIAIQKKNFSFYFPITTCIVISIIFSLIMWLLRKR</sequence>
<dbReference type="InterPro" id="IPR021320">
    <property type="entry name" value="DUF2905"/>
</dbReference>
<feature type="transmembrane region" description="Helical" evidence="1">
    <location>
        <begin position="6"/>
        <end position="27"/>
    </location>
</feature>
<keyword evidence="1" id="KW-1133">Transmembrane helix</keyword>
<protein>
    <recommendedName>
        <fullName evidence="4">DUF2905 domain-containing protein</fullName>
    </recommendedName>
</protein>
<dbReference type="PANTHER" id="PTHR36443">
    <property type="entry name" value="BSR5223 PROTEIN"/>
    <property type="match status" value="1"/>
</dbReference>
<dbReference type="PANTHER" id="PTHR36443:SF1">
    <property type="entry name" value="BSR5223 PROTEIN"/>
    <property type="match status" value="1"/>
</dbReference>
<keyword evidence="3" id="KW-1185">Reference proteome</keyword>
<accession>A0A0M2UVQ2</accession>
<evidence type="ECO:0000313" key="3">
    <source>
        <dbReference type="Proteomes" id="UP000034954"/>
    </source>
</evidence>
<feature type="transmembrane region" description="Helical" evidence="1">
    <location>
        <begin position="48"/>
        <end position="71"/>
    </location>
</feature>
<keyword evidence="1" id="KW-0472">Membrane</keyword>
<gene>
    <name evidence="2" type="ORF">BROFUL_02706</name>
</gene>
<dbReference type="EMBL" id="LAQJ01000251">
    <property type="protein sequence ID" value="KKO18589.1"/>
    <property type="molecule type" value="Genomic_DNA"/>
</dbReference>
<evidence type="ECO:0000256" key="1">
    <source>
        <dbReference type="SAM" id="Phobius"/>
    </source>
</evidence>